<dbReference type="Pfam" id="PF10824">
    <property type="entry name" value="T7SS_ESX_EspC"/>
    <property type="match status" value="1"/>
</dbReference>
<reference evidence="1 2" key="1">
    <citation type="submission" date="2018-07" db="EMBL/GenBank/DDBJ databases">
        <title>Genomic Encyclopedia of Type Strains, Phase III (KMG-III): the genomes of soil and plant-associated and newly described type strains.</title>
        <authorList>
            <person name="Whitman W."/>
        </authorList>
    </citation>
    <scope>NUCLEOTIDE SEQUENCE [LARGE SCALE GENOMIC DNA]</scope>
    <source>
        <strain evidence="1 2">CECT 8575</strain>
    </source>
</reference>
<organism evidence="1 2">
    <name type="scientific">Halopolyspora algeriensis</name>
    <dbReference type="NCBI Taxonomy" id="1500506"/>
    <lineage>
        <taxon>Bacteria</taxon>
        <taxon>Bacillati</taxon>
        <taxon>Actinomycetota</taxon>
        <taxon>Actinomycetes</taxon>
        <taxon>Actinomycetes incertae sedis</taxon>
        <taxon>Halopolyspora</taxon>
    </lineage>
</organism>
<dbReference type="RefSeq" id="WP_158546694.1">
    <property type="nucleotide sequence ID" value="NZ_QPJC01000007.1"/>
</dbReference>
<keyword evidence="2" id="KW-1185">Reference proteome</keyword>
<gene>
    <name evidence="1" type="ORF">DFQ14_10711</name>
</gene>
<dbReference type="EMBL" id="QPJC01000007">
    <property type="protein sequence ID" value="RCW43124.1"/>
    <property type="molecule type" value="Genomic_DNA"/>
</dbReference>
<comment type="caution">
    <text evidence="1">The sequence shown here is derived from an EMBL/GenBank/DDBJ whole genome shotgun (WGS) entry which is preliminary data.</text>
</comment>
<dbReference type="InterPro" id="IPR022536">
    <property type="entry name" value="EspC"/>
</dbReference>
<proteinExistence type="predicted"/>
<protein>
    <submittedName>
        <fullName evidence="1">Excreted virulence factor EspC (Type VII ESX diderm)</fullName>
    </submittedName>
</protein>
<accession>A0A368VNQ8</accession>
<evidence type="ECO:0000313" key="2">
    <source>
        <dbReference type="Proteomes" id="UP000253495"/>
    </source>
</evidence>
<dbReference type="AlphaFoldDB" id="A0A368VNQ8"/>
<evidence type="ECO:0000313" key="1">
    <source>
        <dbReference type="EMBL" id="RCW43124.1"/>
    </source>
</evidence>
<dbReference type="GO" id="GO:0009306">
    <property type="term" value="P:protein secretion"/>
    <property type="evidence" value="ECO:0007669"/>
    <property type="project" value="InterPro"/>
</dbReference>
<name>A0A368VNQ8_9ACTN</name>
<sequence>MPDLSVDIGGLDALGKNLDRTTENISSATKRMEKAGPDSIGPEGLDQACSNFRADWKEGLDKLRDAVEKIKGSLDASKQCYVELDSAIAQDLEKMATGVAVATSGEPAGGQNTAGDA</sequence>
<dbReference type="Proteomes" id="UP000253495">
    <property type="component" value="Unassembled WGS sequence"/>
</dbReference>